<dbReference type="EMBL" id="JANJYJ010000001">
    <property type="protein sequence ID" value="KAK3230888.1"/>
    <property type="molecule type" value="Genomic_DNA"/>
</dbReference>
<reference evidence="1" key="1">
    <citation type="journal article" date="2023" name="Plant J.">
        <title>Genome sequences and population genomics provide insights into the demographic history, inbreeding, and mutation load of two 'living fossil' tree species of Dipteronia.</title>
        <authorList>
            <person name="Feng Y."/>
            <person name="Comes H.P."/>
            <person name="Chen J."/>
            <person name="Zhu S."/>
            <person name="Lu R."/>
            <person name="Zhang X."/>
            <person name="Li P."/>
            <person name="Qiu J."/>
            <person name="Olsen K.M."/>
            <person name="Qiu Y."/>
        </authorList>
    </citation>
    <scope>NUCLEOTIDE SEQUENCE</scope>
    <source>
        <strain evidence="1">NBL</strain>
    </source>
</reference>
<proteinExistence type="predicted"/>
<name>A0AAE0EJL1_9ROSI</name>
<sequence length="88" mass="10144">MRELSDGEAVGRRRSWSLELELVASELTEEEGLMSLELELVVAGANRRRRTDVVGIEEEEEQDAATALWTKKHLRVELEHLSFRVLRL</sequence>
<protein>
    <submittedName>
        <fullName evidence="1">Uncharacterized protein</fullName>
    </submittedName>
</protein>
<evidence type="ECO:0000313" key="2">
    <source>
        <dbReference type="Proteomes" id="UP001281410"/>
    </source>
</evidence>
<organism evidence="1 2">
    <name type="scientific">Dipteronia sinensis</name>
    <dbReference type="NCBI Taxonomy" id="43782"/>
    <lineage>
        <taxon>Eukaryota</taxon>
        <taxon>Viridiplantae</taxon>
        <taxon>Streptophyta</taxon>
        <taxon>Embryophyta</taxon>
        <taxon>Tracheophyta</taxon>
        <taxon>Spermatophyta</taxon>
        <taxon>Magnoliopsida</taxon>
        <taxon>eudicotyledons</taxon>
        <taxon>Gunneridae</taxon>
        <taxon>Pentapetalae</taxon>
        <taxon>rosids</taxon>
        <taxon>malvids</taxon>
        <taxon>Sapindales</taxon>
        <taxon>Sapindaceae</taxon>
        <taxon>Hippocastanoideae</taxon>
        <taxon>Acereae</taxon>
        <taxon>Dipteronia</taxon>
    </lineage>
</organism>
<gene>
    <name evidence="1" type="ORF">Dsin_002769</name>
</gene>
<evidence type="ECO:0000313" key="1">
    <source>
        <dbReference type="EMBL" id="KAK3230888.1"/>
    </source>
</evidence>
<dbReference type="Proteomes" id="UP001281410">
    <property type="component" value="Unassembled WGS sequence"/>
</dbReference>
<keyword evidence="2" id="KW-1185">Reference proteome</keyword>
<accession>A0AAE0EJL1</accession>
<dbReference type="AlphaFoldDB" id="A0AAE0EJL1"/>
<comment type="caution">
    <text evidence="1">The sequence shown here is derived from an EMBL/GenBank/DDBJ whole genome shotgun (WGS) entry which is preliminary data.</text>
</comment>